<dbReference type="AlphaFoldDB" id="A0A7U2F7X9"/>
<dbReference type="VEuPathDB" id="FungiDB:JI435_072680"/>
<feature type="region of interest" description="Disordered" evidence="1">
    <location>
        <begin position="1"/>
        <end position="31"/>
    </location>
</feature>
<dbReference type="PANTHER" id="PTHR24148">
    <property type="entry name" value="ANKYRIN REPEAT DOMAIN-CONTAINING PROTEIN 39 HOMOLOG-RELATED"/>
    <property type="match status" value="1"/>
</dbReference>
<gene>
    <name evidence="3" type="ORF">JI435_072680</name>
</gene>
<feature type="compositionally biased region" description="Polar residues" evidence="1">
    <location>
        <begin position="1"/>
        <end position="10"/>
    </location>
</feature>
<dbReference type="Pfam" id="PF06985">
    <property type="entry name" value="HET"/>
    <property type="match status" value="1"/>
</dbReference>
<dbReference type="Proteomes" id="UP000663193">
    <property type="component" value="Chromosome 10"/>
</dbReference>
<evidence type="ECO:0000256" key="1">
    <source>
        <dbReference type="SAM" id="MobiDB-lite"/>
    </source>
</evidence>
<dbReference type="OrthoDB" id="194358at2759"/>
<dbReference type="PANTHER" id="PTHR24148:SF73">
    <property type="entry name" value="HET DOMAIN PROTEIN (AFU_ORTHOLOGUE AFUA_8G01020)"/>
    <property type="match status" value="1"/>
</dbReference>
<sequence length="674" mass="76348">MTVILQSSRSARNEMVDEASQRPSAPSLLGSDIQTQPKWFRHASLRKSRSAHDDATVCEAPQLPLASTPPRSDHTPIQSKLYEYVPLRKPRSIRLLEIFPGTEPTAIHCRIQEVSLDDPPSYHAVSYVWGSSKLEKRIRIGSSVLMVTNNCYRVLSSLRKKNLPRFCWIDACCIDQASMDERSLQVGMMGDVYSMATRTIVWLGDADLDSKHDDAGAIRFIKEFAHGSTQDEYHTVEEKKQYIKAFMDKPWFHRVWTVQEFALSKKCLIMCGKTWLEAQDLMKFLDYKQNKNQVLSKFHRVRLHQQMWKDVHARQAAHNKSAPSRDDTAHHAETKSLASCSALLIATRPQSSTNPRDKIFAFRGILEILDIQLPRPNYLSPVRQVYREAAAAAIKHDRSLMLLSSLTGTSMTTSLPSWVPDWSNNNFITEIASWDTASAAGKTPAWYTISDDCKSLTLKGTIIDEITFSSHAYPAVRDLEHAADQDVRNSARRKEVAVLKTWFAAFEEIHGVNMDAFFSKLAKEAWNQTRQRGDVGTDVLAHWWIKVIKCVGLDASAVKTIPNHMLKILLGSGLDWPTRNGIRSAMVPFHKMMRELLDRKKMFKSPQGRLGMGCQSLRSGDKIALFSGCNLPMVISEAKDGDAWRFICPVYFEGAMHNSKAWSSAKSYDKFTFI</sequence>
<evidence type="ECO:0000313" key="4">
    <source>
        <dbReference type="Proteomes" id="UP000663193"/>
    </source>
</evidence>
<dbReference type="OMA" id="YWERAWT"/>
<accession>A0A7U2F7X9</accession>
<organism evidence="3 4">
    <name type="scientific">Phaeosphaeria nodorum (strain SN15 / ATCC MYA-4574 / FGSC 10173)</name>
    <name type="common">Glume blotch fungus</name>
    <name type="synonym">Parastagonospora nodorum</name>
    <dbReference type="NCBI Taxonomy" id="321614"/>
    <lineage>
        <taxon>Eukaryota</taxon>
        <taxon>Fungi</taxon>
        <taxon>Dikarya</taxon>
        <taxon>Ascomycota</taxon>
        <taxon>Pezizomycotina</taxon>
        <taxon>Dothideomycetes</taxon>
        <taxon>Pleosporomycetidae</taxon>
        <taxon>Pleosporales</taxon>
        <taxon>Pleosporineae</taxon>
        <taxon>Phaeosphaeriaceae</taxon>
        <taxon>Parastagonospora</taxon>
    </lineage>
</organism>
<name>A0A7U2F7X9_PHANO</name>
<evidence type="ECO:0000313" key="3">
    <source>
        <dbReference type="EMBL" id="QRD00405.1"/>
    </source>
</evidence>
<dbReference type="InterPro" id="IPR010730">
    <property type="entry name" value="HET"/>
</dbReference>
<proteinExistence type="predicted"/>
<dbReference type="Pfam" id="PF26639">
    <property type="entry name" value="Het-6_barrel"/>
    <property type="match status" value="1"/>
</dbReference>
<evidence type="ECO:0000259" key="2">
    <source>
        <dbReference type="Pfam" id="PF06985"/>
    </source>
</evidence>
<reference evidence="4" key="1">
    <citation type="journal article" date="2021" name="BMC Genomics">
        <title>Chromosome-level genome assembly and manually-curated proteome of model necrotroph Parastagonospora nodorum Sn15 reveals a genome-wide trove of candidate effector homologs, and redundancy of virulence-related functions within an accessory chromosome.</title>
        <authorList>
            <person name="Bertazzoni S."/>
            <person name="Jones D.A.B."/>
            <person name="Phan H.T."/>
            <person name="Tan K.-C."/>
            <person name="Hane J.K."/>
        </authorList>
    </citation>
    <scope>NUCLEOTIDE SEQUENCE [LARGE SCALE GENOMIC DNA]</scope>
    <source>
        <strain evidence="4">SN15 / ATCC MYA-4574 / FGSC 10173)</strain>
    </source>
</reference>
<protein>
    <recommendedName>
        <fullName evidence="2">Heterokaryon incompatibility domain-containing protein</fullName>
    </recommendedName>
</protein>
<dbReference type="InterPro" id="IPR052895">
    <property type="entry name" value="HetReg/Transcr_Mod"/>
</dbReference>
<keyword evidence="4" id="KW-1185">Reference proteome</keyword>
<feature type="region of interest" description="Disordered" evidence="1">
    <location>
        <begin position="312"/>
        <end position="331"/>
    </location>
</feature>
<dbReference type="EMBL" id="CP069032">
    <property type="protein sequence ID" value="QRD00405.1"/>
    <property type="molecule type" value="Genomic_DNA"/>
</dbReference>
<feature type="domain" description="Heterokaryon incompatibility" evidence="2">
    <location>
        <begin position="122"/>
        <end position="260"/>
    </location>
</feature>